<evidence type="ECO:0000313" key="3">
    <source>
        <dbReference type="Proteomes" id="UP000018208"/>
    </source>
</evidence>
<proteinExistence type="predicted"/>
<evidence type="ECO:0000313" key="2">
    <source>
        <dbReference type="EMBL" id="KAH0577575.1"/>
    </source>
</evidence>
<dbReference type="EMBL" id="KI546135">
    <property type="protein sequence ID" value="EST43602.1"/>
    <property type="molecule type" value="Genomic_DNA"/>
</dbReference>
<dbReference type="EMBL" id="AUWU02000001">
    <property type="protein sequence ID" value="KAH0577575.1"/>
    <property type="molecule type" value="Genomic_DNA"/>
</dbReference>
<sequence length="228" mass="26734">MKNNSDELRKFLEFQFSNQNMNFNKQNLQLLEKFDYKIPSTDVIMHFLKFHKQDITADDISIAIKDSKWLQFKDNCLTRDIFTSIDYPSVIISCLPIKLQQFQLFQIIHEKTQMQPIHSEKYVIKSSEGVMTREVYFNTAHERDEFWTACGGHKSIPKKQVQEVAKTQDIENALQNAVILLPGVQGEDKDWKAIKSMKARGIKPIGKVEKLRQKYGKESKNKSWLFKK</sequence>
<reference evidence="2" key="2">
    <citation type="submission" date="2020-12" db="EMBL/GenBank/DDBJ databases">
        <title>New Spironucleus salmonicida genome in near-complete chromosomes.</title>
        <authorList>
            <person name="Xu F."/>
            <person name="Kurt Z."/>
            <person name="Jimenez-Gonzalez A."/>
            <person name="Astvaldsson A."/>
            <person name="Andersson J.O."/>
            <person name="Svard S.G."/>
        </authorList>
    </citation>
    <scope>NUCLEOTIDE SEQUENCE</scope>
    <source>
        <strain evidence="2">ATCC 50377</strain>
    </source>
</reference>
<accession>V6LGE8</accession>
<name>V6LGE8_9EUKA</name>
<dbReference type="AlphaFoldDB" id="V6LGE8"/>
<organism evidence="1">
    <name type="scientific">Spironucleus salmonicida</name>
    <dbReference type="NCBI Taxonomy" id="348837"/>
    <lineage>
        <taxon>Eukaryota</taxon>
        <taxon>Metamonada</taxon>
        <taxon>Diplomonadida</taxon>
        <taxon>Hexamitidae</taxon>
        <taxon>Hexamitinae</taxon>
        <taxon>Spironucleus</taxon>
    </lineage>
</organism>
<keyword evidence="3" id="KW-1185">Reference proteome</keyword>
<dbReference type="Proteomes" id="UP000018208">
    <property type="component" value="Unassembled WGS sequence"/>
</dbReference>
<gene>
    <name evidence="1" type="ORF">SS50377_16644</name>
    <name evidence="2" type="ORF">SS50377_20929</name>
</gene>
<dbReference type="VEuPathDB" id="GiardiaDB:SS50377_20929"/>
<reference evidence="1 2" key="1">
    <citation type="journal article" date="2014" name="PLoS Genet.">
        <title>The Genome of Spironucleus salmonicida Highlights a Fish Pathogen Adapted to Fluctuating Environments.</title>
        <authorList>
            <person name="Xu F."/>
            <person name="Jerlstrom-Hultqvist J."/>
            <person name="Einarsson E."/>
            <person name="Astvaldsson A."/>
            <person name="Svard S.G."/>
            <person name="Andersson J.O."/>
        </authorList>
    </citation>
    <scope>NUCLEOTIDE SEQUENCE</scope>
    <source>
        <strain evidence="2">ATCC 50377</strain>
    </source>
</reference>
<evidence type="ECO:0000313" key="1">
    <source>
        <dbReference type="EMBL" id="EST43602.1"/>
    </source>
</evidence>
<protein>
    <submittedName>
        <fullName evidence="1">Uncharacterized protein</fullName>
    </submittedName>
</protein>